<evidence type="ECO:0008006" key="3">
    <source>
        <dbReference type="Google" id="ProtNLM"/>
    </source>
</evidence>
<proteinExistence type="predicted"/>
<gene>
    <name evidence="1" type="ORF">QJS04_geneDACA024623</name>
</gene>
<reference evidence="1" key="2">
    <citation type="submission" date="2023-06" db="EMBL/GenBank/DDBJ databases">
        <authorList>
            <person name="Ma L."/>
            <person name="Liu K.-W."/>
            <person name="Li Z."/>
            <person name="Hsiao Y.-Y."/>
            <person name="Qi Y."/>
            <person name="Fu T."/>
            <person name="Tang G."/>
            <person name="Zhang D."/>
            <person name="Sun W.-H."/>
            <person name="Liu D.-K."/>
            <person name="Li Y."/>
            <person name="Chen G.-Z."/>
            <person name="Liu X.-D."/>
            <person name="Liao X.-Y."/>
            <person name="Jiang Y.-T."/>
            <person name="Yu X."/>
            <person name="Hao Y."/>
            <person name="Huang J."/>
            <person name="Zhao X.-W."/>
            <person name="Ke S."/>
            <person name="Chen Y.-Y."/>
            <person name="Wu W.-L."/>
            <person name="Hsu J.-L."/>
            <person name="Lin Y.-F."/>
            <person name="Huang M.-D."/>
            <person name="Li C.-Y."/>
            <person name="Huang L."/>
            <person name="Wang Z.-W."/>
            <person name="Zhao X."/>
            <person name="Zhong W.-Y."/>
            <person name="Peng D.-H."/>
            <person name="Ahmad S."/>
            <person name="Lan S."/>
            <person name="Zhang J.-S."/>
            <person name="Tsai W.-C."/>
            <person name="Van De Peer Y."/>
            <person name="Liu Z.-J."/>
        </authorList>
    </citation>
    <scope>NUCLEOTIDE SEQUENCE</scope>
    <source>
        <strain evidence="1">SCP</strain>
        <tissue evidence="1">Leaves</tissue>
    </source>
</reference>
<reference evidence="1" key="1">
    <citation type="journal article" date="2023" name="Nat. Commun.">
        <title>Diploid and tetraploid genomes of Acorus and the evolution of monocots.</title>
        <authorList>
            <person name="Ma L."/>
            <person name="Liu K.W."/>
            <person name="Li Z."/>
            <person name="Hsiao Y.Y."/>
            <person name="Qi Y."/>
            <person name="Fu T."/>
            <person name="Tang G.D."/>
            <person name="Zhang D."/>
            <person name="Sun W.H."/>
            <person name="Liu D.K."/>
            <person name="Li Y."/>
            <person name="Chen G.Z."/>
            <person name="Liu X.D."/>
            <person name="Liao X.Y."/>
            <person name="Jiang Y.T."/>
            <person name="Yu X."/>
            <person name="Hao Y."/>
            <person name="Huang J."/>
            <person name="Zhao X.W."/>
            <person name="Ke S."/>
            <person name="Chen Y.Y."/>
            <person name="Wu W.L."/>
            <person name="Hsu J.L."/>
            <person name="Lin Y.F."/>
            <person name="Huang M.D."/>
            <person name="Li C.Y."/>
            <person name="Huang L."/>
            <person name="Wang Z.W."/>
            <person name="Zhao X."/>
            <person name="Zhong W.Y."/>
            <person name="Peng D.H."/>
            <person name="Ahmad S."/>
            <person name="Lan S."/>
            <person name="Zhang J.S."/>
            <person name="Tsai W.C."/>
            <person name="Van de Peer Y."/>
            <person name="Liu Z.J."/>
        </authorList>
    </citation>
    <scope>NUCLEOTIDE SEQUENCE</scope>
    <source>
        <strain evidence="1">SCP</strain>
    </source>
</reference>
<name>A0AAV8ZWV9_ACOGR</name>
<evidence type="ECO:0000313" key="2">
    <source>
        <dbReference type="Proteomes" id="UP001179952"/>
    </source>
</evidence>
<comment type="caution">
    <text evidence="1">The sequence shown here is derived from an EMBL/GenBank/DDBJ whole genome shotgun (WGS) entry which is preliminary data.</text>
</comment>
<evidence type="ECO:0000313" key="1">
    <source>
        <dbReference type="EMBL" id="KAK1256829.1"/>
    </source>
</evidence>
<dbReference type="Proteomes" id="UP001179952">
    <property type="component" value="Unassembled WGS sequence"/>
</dbReference>
<keyword evidence="2" id="KW-1185">Reference proteome</keyword>
<protein>
    <recommendedName>
        <fullName evidence="3">Reverse transcriptase zinc-binding domain-containing protein</fullName>
    </recommendedName>
</protein>
<dbReference type="AlphaFoldDB" id="A0AAV8ZWV9"/>
<organism evidence="1 2">
    <name type="scientific">Acorus gramineus</name>
    <name type="common">Dwarf sweet flag</name>
    <dbReference type="NCBI Taxonomy" id="55184"/>
    <lineage>
        <taxon>Eukaryota</taxon>
        <taxon>Viridiplantae</taxon>
        <taxon>Streptophyta</taxon>
        <taxon>Embryophyta</taxon>
        <taxon>Tracheophyta</taxon>
        <taxon>Spermatophyta</taxon>
        <taxon>Magnoliopsida</taxon>
        <taxon>Liliopsida</taxon>
        <taxon>Acoraceae</taxon>
        <taxon>Acorus</taxon>
    </lineage>
</organism>
<accession>A0AAV8ZWV9</accession>
<sequence length="201" mass="23080">MLCLLCALEVETADHLFCACEAIRPFWLRLKEWGIIRTNFLCIEELWYAAKSVRRRADKSIEAELSWVIIPAGMWAIWLSRNATVFGGQRFYLDNLWELVVRCIQDWGRALTGRVTSQWRPRDYISRGSRSVFWVGGFTQVGNVGANQQSLGRVGFKCWIGEQLSTRPVQSIKSEVSKYVDITDEAGSSKDRIQLVRLTLN</sequence>
<dbReference type="EMBL" id="JAUJYN010000078">
    <property type="protein sequence ID" value="KAK1256829.1"/>
    <property type="molecule type" value="Genomic_DNA"/>
</dbReference>